<feature type="domain" description="Helicase C-terminal" evidence="13">
    <location>
        <begin position="444"/>
        <end position="619"/>
    </location>
</feature>
<proteinExistence type="inferred from homology"/>
<dbReference type="Pfam" id="PF21010">
    <property type="entry name" value="HA2_C"/>
    <property type="match status" value="1"/>
</dbReference>
<dbReference type="InterPro" id="IPR001650">
    <property type="entry name" value="Helicase_C-like"/>
</dbReference>
<dbReference type="GO" id="GO:0034458">
    <property type="term" value="F:3'-5' RNA helicase activity"/>
    <property type="evidence" value="ECO:0007669"/>
    <property type="project" value="TreeGrafter"/>
</dbReference>
<dbReference type="InterPro" id="IPR027417">
    <property type="entry name" value="P-loop_NTPase"/>
</dbReference>
<evidence type="ECO:0000256" key="8">
    <source>
        <dbReference type="ARBA" id="ARBA00038040"/>
    </source>
</evidence>
<evidence type="ECO:0000256" key="10">
    <source>
        <dbReference type="SAM" id="Coils"/>
    </source>
</evidence>
<dbReference type="EC" id="3.6.4.13" evidence="1"/>
<evidence type="ECO:0000313" key="14">
    <source>
        <dbReference type="EMBL" id="KAG0687343.1"/>
    </source>
</evidence>
<dbReference type="SUPFAM" id="SSF52540">
    <property type="entry name" value="P-loop containing nucleoside triphosphate hydrolases"/>
    <property type="match status" value="1"/>
</dbReference>
<dbReference type="PROSITE" id="PS00690">
    <property type="entry name" value="DEAH_ATP_HELICASE"/>
    <property type="match status" value="1"/>
</dbReference>
<sequence length="910" mass="105665">MFKKRGKFNKSGTTKNINSIRDDNIENEDIIDNDNNNNNNNIVKLNNNSKHKLLFKKKQQNIKENKLLNSTQDSITEDLEFKEWYLQDEENSNSYFDQFDEDENEIENDLKHFNKRQKIKSNDENDEYNDINIIVHRLTPPFLNSNAILSSNSQIIEVIKDKSGDLYKNSKNGSIILNEKRKLNDLKQNSKELKKNQKFDKIMQNTNEEEEEEEEDQDKLDIKESEDFISNLNDSKTESFNKENLPAFKVKDQLINIINENQVIIIIGETGSGKTTQLPQILYNAGYHNNGIIGITQPRRMAAISVSKRVSDEMNVKLGEEVGFTIRFNDLTSNLTKIKFMTDGVLLRETLNDSNLNKYSCIIMDEAHERSLNTDILFGIFKKLLIKRRDFKLIITSATMNSLKFSKFFNNAIQFKIPGKIYPVDLMYRSIPTIDYIDSAVKQSLKIHLSNMNEKGDILIFMTGQEDIEITCQLINDELNELKKLNNEIKNLDILPIYSNLSSNLQSKIFNNSNNRKCIVSTNIAETSLTLKGIKFVIDSGLMKLKVFNPKLNMDSLQIVPISKAQASQRSGRAGRTCPGKCFRLYTLSSFEDEMWNEPIPEIQRSNLMNTILLLKNLNINDINKFKFIDKPSIESIETSQYELWSIGALNNFGILTNLGKNMSKFPIDPMLSKLIIISNFKKFNCTIEIIKIVSMLSVPIIFIRSKKDLKLQKKSDKIRENFQISESDHLTLLNIFNQFQNIKNNKEDWCNKNFLNFKSLKNAVEIYDQLIQLFEKNNLNNNKKEKISTCYNNWDIIRECLCASFYSNAAEFYKNGQYKHLRSGLEMYLHPTCTLNGIGDLPKYVIFHELLMTSQKQHMNYVTSVKGEWLITYGSIFYSKRLRGMNGKENQKIKEEEFNRLIEFERSKL</sequence>
<dbReference type="InterPro" id="IPR014001">
    <property type="entry name" value="Helicase_ATP-bd"/>
</dbReference>
<evidence type="ECO:0000256" key="7">
    <source>
        <dbReference type="ARBA" id="ARBA00023187"/>
    </source>
</evidence>
<dbReference type="InterPro" id="IPR002464">
    <property type="entry name" value="DNA/RNA_helicase_DEAH_CS"/>
</dbReference>
<evidence type="ECO:0000256" key="6">
    <source>
        <dbReference type="ARBA" id="ARBA00022840"/>
    </source>
</evidence>
<reference evidence="14" key="1">
    <citation type="submission" date="2020-11" db="EMBL/GenBank/DDBJ databases">
        <title>Kefir isolates.</title>
        <authorList>
            <person name="Marcisauskas S."/>
            <person name="Kim Y."/>
            <person name="Blasche S."/>
        </authorList>
    </citation>
    <scope>NUCLEOTIDE SEQUENCE</scope>
    <source>
        <strain evidence="14">Olga-1</strain>
    </source>
</reference>
<dbReference type="SMART" id="SM00487">
    <property type="entry name" value="DEXDc"/>
    <property type="match status" value="1"/>
</dbReference>
<keyword evidence="7" id="KW-0508">mRNA splicing</keyword>
<dbReference type="GO" id="GO:0005681">
    <property type="term" value="C:spliceosomal complex"/>
    <property type="evidence" value="ECO:0007669"/>
    <property type="project" value="UniProtKB-ARBA"/>
</dbReference>
<dbReference type="InterPro" id="IPR011545">
    <property type="entry name" value="DEAD/DEAH_box_helicase_dom"/>
</dbReference>
<dbReference type="PANTHER" id="PTHR18934:SF91">
    <property type="entry name" value="PRE-MRNA-SPLICING FACTOR ATP-DEPENDENT RNA HELICASE PRP16"/>
    <property type="match status" value="1"/>
</dbReference>
<feature type="domain" description="Helicase ATP-binding" evidence="12">
    <location>
        <begin position="255"/>
        <end position="418"/>
    </location>
</feature>
<keyword evidence="15" id="KW-1185">Reference proteome</keyword>
<dbReference type="FunFam" id="3.40.50.300:FF:000007">
    <property type="entry name" value="Pre-mRNA-splicing factor ATP-dependent RNA helicase"/>
    <property type="match status" value="1"/>
</dbReference>
<keyword evidence="4" id="KW-0378">Hydrolase</keyword>
<dbReference type="FunFam" id="3.40.50.300:FF:000615">
    <property type="entry name" value="pre-mRNA-splicing factor ATP-dependent RNA helicase DEAH7"/>
    <property type="match status" value="1"/>
</dbReference>
<keyword evidence="2" id="KW-0507">mRNA processing</keyword>
<dbReference type="Pfam" id="PF00271">
    <property type="entry name" value="Helicase_C"/>
    <property type="match status" value="1"/>
</dbReference>
<dbReference type="OrthoDB" id="10253254at2759"/>
<comment type="caution">
    <text evidence="14">The sequence shown here is derived from an EMBL/GenBank/DDBJ whole genome shotgun (WGS) entry which is preliminary data.</text>
</comment>
<evidence type="ECO:0000256" key="2">
    <source>
        <dbReference type="ARBA" id="ARBA00022664"/>
    </source>
</evidence>
<dbReference type="PROSITE" id="PS51192">
    <property type="entry name" value="HELICASE_ATP_BIND_1"/>
    <property type="match status" value="1"/>
</dbReference>
<dbReference type="GO" id="GO:0003723">
    <property type="term" value="F:RNA binding"/>
    <property type="evidence" value="ECO:0007669"/>
    <property type="project" value="TreeGrafter"/>
</dbReference>
<dbReference type="InterPro" id="IPR048333">
    <property type="entry name" value="HA2_WH"/>
</dbReference>
<evidence type="ECO:0000256" key="3">
    <source>
        <dbReference type="ARBA" id="ARBA00022741"/>
    </source>
</evidence>
<dbReference type="EMBL" id="PUHW01000276">
    <property type="protein sequence ID" value="KAG0687343.1"/>
    <property type="molecule type" value="Genomic_DNA"/>
</dbReference>
<feature type="region of interest" description="Disordered" evidence="11">
    <location>
        <begin position="194"/>
        <end position="221"/>
    </location>
</feature>
<keyword evidence="3" id="KW-0547">Nucleotide-binding</keyword>
<evidence type="ECO:0000256" key="9">
    <source>
        <dbReference type="ARBA" id="ARBA00047984"/>
    </source>
</evidence>
<dbReference type="Pfam" id="PF07717">
    <property type="entry name" value="OB_NTP_bind"/>
    <property type="match status" value="1"/>
</dbReference>
<dbReference type="GO" id="GO:0005524">
    <property type="term" value="F:ATP binding"/>
    <property type="evidence" value="ECO:0007669"/>
    <property type="project" value="UniProtKB-KW"/>
</dbReference>
<organism evidence="14 15">
    <name type="scientific">Pichia californica</name>
    <dbReference type="NCBI Taxonomy" id="460514"/>
    <lineage>
        <taxon>Eukaryota</taxon>
        <taxon>Fungi</taxon>
        <taxon>Dikarya</taxon>
        <taxon>Ascomycota</taxon>
        <taxon>Saccharomycotina</taxon>
        <taxon>Pichiomycetes</taxon>
        <taxon>Pichiales</taxon>
        <taxon>Pichiaceae</taxon>
        <taxon>Pichia</taxon>
    </lineage>
</organism>
<evidence type="ECO:0000259" key="12">
    <source>
        <dbReference type="PROSITE" id="PS51192"/>
    </source>
</evidence>
<dbReference type="Gene3D" id="1.20.120.1080">
    <property type="match status" value="1"/>
</dbReference>
<dbReference type="Gene3D" id="3.40.50.300">
    <property type="entry name" value="P-loop containing nucleotide triphosphate hydrolases"/>
    <property type="match status" value="2"/>
</dbReference>
<dbReference type="Pfam" id="PF04408">
    <property type="entry name" value="WHD_HA2"/>
    <property type="match status" value="1"/>
</dbReference>
<dbReference type="PROSITE" id="PS51194">
    <property type="entry name" value="HELICASE_CTER"/>
    <property type="match status" value="1"/>
</dbReference>
<dbReference type="Proteomes" id="UP000697127">
    <property type="component" value="Unassembled WGS sequence"/>
</dbReference>
<accession>A0A9P6WJS5</accession>
<keyword evidence="10" id="KW-0175">Coiled coil</keyword>
<keyword evidence="5 14" id="KW-0347">Helicase</keyword>
<name>A0A9P6WJS5_9ASCO</name>
<evidence type="ECO:0000256" key="4">
    <source>
        <dbReference type="ARBA" id="ARBA00022801"/>
    </source>
</evidence>
<dbReference type="InterPro" id="IPR011709">
    <property type="entry name" value="DEAD-box_helicase_OB_fold"/>
</dbReference>
<evidence type="ECO:0000313" key="15">
    <source>
        <dbReference type="Proteomes" id="UP000697127"/>
    </source>
</evidence>
<dbReference type="SMART" id="SM00490">
    <property type="entry name" value="HELICc"/>
    <property type="match status" value="1"/>
</dbReference>
<feature type="coiled-coil region" evidence="10">
    <location>
        <begin position="468"/>
        <end position="495"/>
    </location>
</feature>
<comment type="similarity">
    <text evidence="8">Belongs to the DEAD box helicase family. DEAH subfamily. PRP16 sub-subfamily.</text>
</comment>
<dbReference type="GO" id="GO:0000398">
    <property type="term" value="P:mRNA splicing, via spliceosome"/>
    <property type="evidence" value="ECO:0007669"/>
    <property type="project" value="UniProtKB-ARBA"/>
</dbReference>
<evidence type="ECO:0000259" key="13">
    <source>
        <dbReference type="PROSITE" id="PS51194"/>
    </source>
</evidence>
<dbReference type="CDD" id="cd18791">
    <property type="entry name" value="SF2_C_RHA"/>
    <property type="match status" value="1"/>
</dbReference>
<evidence type="ECO:0000256" key="1">
    <source>
        <dbReference type="ARBA" id="ARBA00012552"/>
    </source>
</evidence>
<dbReference type="GO" id="GO:0022613">
    <property type="term" value="P:ribonucleoprotein complex biogenesis"/>
    <property type="evidence" value="ECO:0007669"/>
    <property type="project" value="UniProtKB-ARBA"/>
</dbReference>
<dbReference type="AlphaFoldDB" id="A0A9P6WJS5"/>
<evidence type="ECO:0000256" key="5">
    <source>
        <dbReference type="ARBA" id="ARBA00022806"/>
    </source>
</evidence>
<dbReference type="InterPro" id="IPR007502">
    <property type="entry name" value="Helicase-assoc_dom"/>
</dbReference>
<comment type="catalytic activity">
    <reaction evidence="9">
        <text>ATP + H2O = ADP + phosphate + H(+)</text>
        <dbReference type="Rhea" id="RHEA:13065"/>
        <dbReference type="ChEBI" id="CHEBI:15377"/>
        <dbReference type="ChEBI" id="CHEBI:15378"/>
        <dbReference type="ChEBI" id="CHEBI:30616"/>
        <dbReference type="ChEBI" id="CHEBI:43474"/>
        <dbReference type="ChEBI" id="CHEBI:456216"/>
        <dbReference type="EC" id="3.6.4.13"/>
    </reaction>
</comment>
<evidence type="ECO:0000256" key="11">
    <source>
        <dbReference type="SAM" id="MobiDB-lite"/>
    </source>
</evidence>
<feature type="compositionally biased region" description="Acidic residues" evidence="11">
    <location>
        <begin position="207"/>
        <end position="218"/>
    </location>
</feature>
<dbReference type="GO" id="GO:0071826">
    <property type="term" value="P:protein-RNA complex organization"/>
    <property type="evidence" value="ECO:0007669"/>
    <property type="project" value="UniProtKB-ARBA"/>
</dbReference>
<dbReference type="Pfam" id="PF00270">
    <property type="entry name" value="DEAD"/>
    <property type="match status" value="1"/>
</dbReference>
<dbReference type="PANTHER" id="PTHR18934">
    <property type="entry name" value="ATP-DEPENDENT RNA HELICASE"/>
    <property type="match status" value="1"/>
</dbReference>
<gene>
    <name evidence="14" type="primary">PRP16</name>
    <name evidence="14" type="ORF">C6P40_002487</name>
</gene>
<protein>
    <recommendedName>
        <fullName evidence="1">RNA helicase</fullName>
        <ecNumber evidence="1">3.6.4.13</ecNumber>
    </recommendedName>
</protein>
<dbReference type="GO" id="GO:0016787">
    <property type="term" value="F:hydrolase activity"/>
    <property type="evidence" value="ECO:0007669"/>
    <property type="project" value="UniProtKB-KW"/>
</dbReference>
<keyword evidence="6" id="KW-0067">ATP-binding</keyword>
<dbReference type="SMART" id="SM00847">
    <property type="entry name" value="HA2"/>
    <property type="match status" value="1"/>
</dbReference>